<keyword evidence="1" id="KW-0472">Membrane</keyword>
<protein>
    <submittedName>
        <fullName evidence="2">Uncharacterized protein</fullName>
    </submittedName>
</protein>
<name>A0A1H8SEB8_9EURY</name>
<proteinExistence type="predicted"/>
<dbReference type="OrthoDB" id="170257at2157"/>
<reference evidence="3" key="1">
    <citation type="submission" date="2016-10" db="EMBL/GenBank/DDBJ databases">
        <authorList>
            <person name="Varghese N."/>
            <person name="Submissions S."/>
        </authorList>
    </citation>
    <scope>NUCLEOTIDE SEQUENCE [LARGE SCALE GENOMIC DNA]</scope>
    <source>
        <strain evidence="3">CGMCC 1.10121</strain>
    </source>
</reference>
<keyword evidence="1" id="KW-1133">Transmembrane helix</keyword>
<dbReference type="InterPro" id="IPR055947">
    <property type="entry name" value="DUF7525"/>
</dbReference>
<dbReference type="Proteomes" id="UP000199126">
    <property type="component" value="Unassembled WGS sequence"/>
</dbReference>
<dbReference type="EMBL" id="FODV01000005">
    <property type="protein sequence ID" value="SEO76694.1"/>
    <property type="molecule type" value="Genomic_DNA"/>
</dbReference>
<organism evidence="2 3">
    <name type="scientific">Halogranum amylolyticum</name>
    <dbReference type="NCBI Taxonomy" id="660520"/>
    <lineage>
        <taxon>Archaea</taxon>
        <taxon>Methanobacteriati</taxon>
        <taxon>Methanobacteriota</taxon>
        <taxon>Stenosarchaea group</taxon>
        <taxon>Halobacteria</taxon>
        <taxon>Halobacteriales</taxon>
        <taxon>Haloferacaceae</taxon>
    </lineage>
</organism>
<evidence type="ECO:0000256" key="1">
    <source>
        <dbReference type="SAM" id="Phobius"/>
    </source>
</evidence>
<evidence type="ECO:0000313" key="2">
    <source>
        <dbReference type="EMBL" id="SEO76694.1"/>
    </source>
</evidence>
<sequence length="61" mass="6270">MDVHVVQSDKGIGLAMLFSLLAIGGAAVMLGAPGQVTKAWGFALAMLAASLAIVGTHLYWE</sequence>
<dbReference type="RefSeq" id="WP_089823970.1">
    <property type="nucleotide sequence ID" value="NZ_FODV01000005.1"/>
</dbReference>
<feature type="transmembrane region" description="Helical" evidence="1">
    <location>
        <begin position="39"/>
        <end position="60"/>
    </location>
</feature>
<dbReference type="AlphaFoldDB" id="A0A1H8SEB8"/>
<evidence type="ECO:0000313" key="3">
    <source>
        <dbReference type="Proteomes" id="UP000199126"/>
    </source>
</evidence>
<gene>
    <name evidence="2" type="ORF">SAMN04487948_1056</name>
</gene>
<accession>A0A1H8SEB8</accession>
<dbReference type="Pfam" id="PF24369">
    <property type="entry name" value="DUF7525"/>
    <property type="match status" value="1"/>
</dbReference>
<keyword evidence="3" id="KW-1185">Reference proteome</keyword>
<feature type="transmembrane region" description="Helical" evidence="1">
    <location>
        <begin position="12"/>
        <end position="32"/>
    </location>
</feature>
<keyword evidence="1" id="KW-0812">Transmembrane</keyword>